<feature type="compositionally biased region" description="Polar residues" evidence="1">
    <location>
        <begin position="37"/>
        <end position="63"/>
    </location>
</feature>
<feature type="domain" description="Bacterial Ig" evidence="3">
    <location>
        <begin position="509"/>
        <end position="571"/>
    </location>
</feature>
<evidence type="ECO:0000313" key="4">
    <source>
        <dbReference type="EMBL" id="RHK02545.1"/>
    </source>
</evidence>
<dbReference type="Pfam" id="PF17936">
    <property type="entry name" value="Big_6"/>
    <property type="match status" value="4"/>
</dbReference>
<evidence type="ECO:0000259" key="2">
    <source>
        <dbReference type="Pfam" id="PF16403"/>
    </source>
</evidence>
<dbReference type="Pfam" id="PF16403">
    <property type="entry name" value="Bact_surface_Ig-like"/>
    <property type="match status" value="1"/>
</dbReference>
<dbReference type="NCBIfam" id="NF033510">
    <property type="entry name" value="Ca_tandemer"/>
    <property type="match status" value="1"/>
</dbReference>
<dbReference type="Gene3D" id="2.60.40.10">
    <property type="entry name" value="Immunoglobulins"/>
    <property type="match status" value="5"/>
</dbReference>
<feature type="domain" description="Bacterial Ig" evidence="3">
    <location>
        <begin position="346"/>
        <end position="403"/>
    </location>
</feature>
<dbReference type="InterPro" id="IPR013783">
    <property type="entry name" value="Ig-like_fold"/>
</dbReference>
<accession>A0A415EKQ4</accession>
<reference evidence="4 5" key="1">
    <citation type="submission" date="2018-08" db="EMBL/GenBank/DDBJ databases">
        <title>A genome reference for cultivated species of the human gut microbiota.</title>
        <authorList>
            <person name="Zou Y."/>
            <person name="Xue W."/>
            <person name="Luo G."/>
        </authorList>
    </citation>
    <scope>NUCLEOTIDE SEQUENCE [LARGE SCALE GENOMIC DNA]</scope>
    <source>
        <strain evidence="4 5">AF48-16</strain>
    </source>
</reference>
<dbReference type="EMBL" id="QRMZ01000044">
    <property type="protein sequence ID" value="RHK02545.1"/>
    <property type="molecule type" value="Genomic_DNA"/>
</dbReference>
<sequence>MSKNFGKKTIGLLLISQLTLTTLPVSVGASDARTNYPEDQNSLTNESSFERFNSASSEADQNQNSELISYSEEVNPSNLITNNFRSVSYNNGNLRAMTSNHRVGDSVTYQQIRNGRVISRRSTSLRVFSGIINQTGYADFYFGNNDVWAGDVFELSLHCVLNLRIDSTRYTVPVSNVNTTVPRISGATTREIPQGTTFDPMEGVTATDFRGENITNQIRITGQVDVNTVGNYNLTYSVTDIHNRSSTITRVIRVLPKPEIMETTINPLTTSSILVNGNAEPNSTLSIKVGDTEIGSGSANNNGQYEITIPPQEVGTVVTAQAILNGISSNIAQTTVERNSISETTISELNTNSTRVTGAAEPNAEITIKAGNTIIANGRVGSDGKYSLTIETQQAGTVVTAQARLGDIESNIAETTVIREGIDETTISKLNTDSTSVTGTAEPNAEITIKAGDTVIANGRVGSDGIYSLTIEKQPAGTVVTAQATLNGISSNIAETIVERATIAETMLNEVKTTDTTVSGTAEPNAQVEITIGDETKNATVGSDGKFAVEIDPQTAGTIITAQASIDGLQSNIASTIVVTDPANTEGTITPASYNVSSADQFLRGSYTGDVASAVCMSMDHPFVVGILLMVRLNSLSAIASNP</sequence>
<feature type="domain" description="Pesticidal crystal protein Cry22Aa Ig-like" evidence="2">
    <location>
        <begin position="184"/>
        <end position="254"/>
    </location>
</feature>
<protein>
    <submittedName>
        <fullName evidence="4">DUF5011 domain-containing protein</fullName>
    </submittedName>
</protein>
<proteinExistence type="predicted"/>
<name>A0A415EKQ4_ENTCA</name>
<dbReference type="InterPro" id="IPR041498">
    <property type="entry name" value="Big_6"/>
</dbReference>
<evidence type="ECO:0000259" key="3">
    <source>
        <dbReference type="Pfam" id="PF17936"/>
    </source>
</evidence>
<comment type="caution">
    <text evidence="4">The sequence shown here is derived from an EMBL/GenBank/DDBJ whole genome shotgun (WGS) entry which is preliminary data.</text>
</comment>
<organism evidence="4 5">
    <name type="scientific">Enterococcus casseliflavus</name>
    <name type="common">Enterococcus flavescens</name>
    <dbReference type="NCBI Taxonomy" id="37734"/>
    <lineage>
        <taxon>Bacteria</taxon>
        <taxon>Bacillati</taxon>
        <taxon>Bacillota</taxon>
        <taxon>Bacilli</taxon>
        <taxon>Lactobacillales</taxon>
        <taxon>Enterococcaceae</taxon>
        <taxon>Enterococcus</taxon>
    </lineage>
</organism>
<feature type="region of interest" description="Disordered" evidence="1">
    <location>
        <begin position="31"/>
        <end position="63"/>
    </location>
</feature>
<dbReference type="InterPro" id="IPR032179">
    <property type="entry name" value="Cry22Aa_Ig-like"/>
</dbReference>
<gene>
    <name evidence="4" type="ORF">DW084_17915</name>
</gene>
<feature type="domain" description="Bacterial Ig" evidence="3">
    <location>
        <begin position="266"/>
        <end position="322"/>
    </location>
</feature>
<evidence type="ECO:0000313" key="5">
    <source>
        <dbReference type="Proteomes" id="UP000286288"/>
    </source>
</evidence>
<feature type="domain" description="Bacterial Ig" evidence="3">
    <location>
        <begin position="426"/>
        <end position="485"/>
    </location>
</feature>
<evidence type="ECO:0000256" key="1">
    <source>
        <dbReference type="SAM" id="MobiDB-lite"/>
    </source>
</evidence>
<dbReference type="Proteomes" id="UP000286288">
    <property type="component" value="Unassembled WGS sequence"/>
</dbReference>
<dbReference type="AlphaFoldDB" id="A0A415EKQ4"/>